<reference evidence="1" key="2">
    <citation type="journal article" date="2021" name="Genome Biol. Evol.">
        <title>Developing a high-quality reference genome for a parasitic bivalve with doubly uniparental inheritance (Bivalvia: Unionida).</title>
        <authorList>
            <person name="Smith C.H."/>
        </authorList>
    </citation>
    <scope>NUCLEOTIDE SEQUENCE</scope>
    <source>
        <strain evidence="1">CHS0354</strain>
        <tissue evidence="1">Mantle</tissue>
    </source>
</reference>
<gene>
    <name evidence="1" type="ORF">CHS0354_009052</name>
</gene>
<reference evidence="1" key="1">
    <citation type="journal article" date="2021" name="Genome Biol. Evol.">
        <title>A High-Quality Reference Genome for a Parasitic Bivalve with Doubly Uniparental Inheritance (Bivalvia: Unionida).</title>
        <authorList>
            <person name="Smith C.H."/>
        </authorList>
    </citation>
    <scope>NUCLEOTIDE SEQUENCE</scope>
    <source>
        <strain evidence="1">CHS0354</strain>
    </source>
</reference>
<sequence length="60" mass="6832">VNVITMKKCDTEASCKPENLTTTIVKRKCATLVYDTGYSVSVRVKKKYEKPEDYSVKVIE</sequence>
<reference evidence="1" key="3">
    <citation type="submission" date="2023-05" db="EMBL/GenBank/DDBJ databases">
        <authorList>
            <person name="Smith C.H."/>
        </authorList>
    </citation>
    <scope>NUCLEOTIDE SEQUENCE</scope>
    <source>
        <strain evidence="1">CHS0354</strain>
        <tissue evidence="1">Mantle</tissue>
    </source>
</reference>
<evidence type="ECO:0000313" key="2">
    <source>
        <dbReference type="Proteomes" id="UP001195483"/>
    </source>
</evidence>
<name>A0AAE0TIK7_9BIVA</name>
<feature type="non-terminal residue" evidence="1">
    <location>
        <position position="60"/>
    </location>
</feature>
<dbReference type="EMBL" id="JAEAOA010000587">
    <property type="protein sequence ID" value="KAK3610600.1"/>
    <property type="molecule type" value="Genomic_DNA"/>
</dbReference>
<accession>A0AAE0TIK7</accession>
<keyword evidence="2" id="KW-1185">Reference proteome</keyword>
<protein>
    <submittedName>
        <fullName evidence="1">Uncharacterized protein</fullName>
    </submittedName>
</protein>
<feature type="non-terminal residue" evidence="1">
    <location>
        <position position="1"/>
    </location>
</feature>
<organism evidence="1 2">
    <name type="scientific">Potamilus streckersoni</name>
    <dbReference type="NCBI Taxonomy" id="2493646"/>
    <lineage>
        <taxon>Eukaryota</taxon>
        <taxon>Metazoa</taxon>
        <taxon>Spiralia</taxon>
        <taxon>Lophotrochozoa</taxon>
        <taxon>Mollusca</taxon>
        <taxon>Bivalvia</taxon>
        <taxon>Autobranchia</taxon>
        <taxon>Heteroconchia</taxon>
        <taxon>Palaeoheterodonta</taxon>
        <taxon>Unionida</taxon>
        <taxon>Unionoidea</taxon>
        <taxon>Unionidae</taxon>
        <taxon>Ambleminae</taxon>
        <taxon>Lampsilini</taxon>
        <taxon>Potamilus</taxon>
    </lineage>
</organism>
<dbReference type="Proteomes" id="UP001195483">
    <property type="component" value="Unassembled WGS sequence"/>
</dbReference>
<comment type="caution">
    <text evidence="1">The sequence shown here is derived from an EMBL/GenBank/DDBJ whole genome shotgun (WGS) entry which is preliminary data.</text>
</comment>
<dbReference type="AlphaFoldDB" id="A0AAE0TIK7"/>
<proteinExistence type="predicted"/>
<evidence type="ECO:0000313" key="1">
    <source>
        <dbReference type="EMBL" id="KAK3610600.1"/>
    </source>
</evidence>